<evidence type="ECO:0000313" key="1">
    <source>
        <dbReference type="EMBL" id="KAI9904225.1"/>
    </source>
</evidence>
<name>A0ACC0VCT1_9HYPO</name>
<gene>
    <name evidence="1" type="ORF">N3K66_000754</name>
</gene>
<keyword evidence="2" id="KW-1185">Reference proteome</keyword>
<protein>
    <submittedName>
        <fullName evidence="1">Uncharacterized protein</fullName>
    </submittedName>
</protein>
<comment type="caution">
    <text evidence="1">The sequence shown here is derived from an EMBL/GenBank/DDBJ whole genome shotgun (WGS) entry which is preliminary data.</text>
</comment>
<dbReference type="Proteomes" id="UP001163324">
    <property type="component" value="Chromosome 1"/>
</dbReference>
<dbReference type="EMBL" id="CM047940">
    <property type="protein sequence ID" value="KAI9904225.1"/>
    <property type="molecule type" value="Genomic_DNA"/>
</dbReference>
<sequence>MSLTSRERHNPPPRQKSCTACIKAKRRCDAGTPSCVRCTQRGIPCELPLASAARRKTARDRSMASPTAAGAAAAAAATVPTPALSTVDFMSDLSGGVPTLESTCSPHFGNIPFPESDPLYAFMDSCTSTLPQETEVAAPPPPPPPPPSAFWGESGTADMPAGELVYQASALAPPTRGRLAAISKVVHKRLRYAVDEIKKAPRVFVETNGTPWSHVKLYEDEMPKSIRDAHACCALYMAKNEVNAPVIMSSIESYVDALLAAPEPTTTVERLAHTQSLILYHIVRLFDGDLAARASGERTQAALEDSAMALVAHVDFRTQLAEEDLPLYPLGRTRASYRDWVVHESARRTLLLTFFMLQAYRVMSGHPVAACDGRLGLCHSFTLSARLWAAPGPVEFALAWRERHHLVVELGDFDAMFADAKPEDLDVFGKILLTKNLEP</sequence>
<proteinExistence type="predicted"/>
<organism evidence="1 2">
    <name type="scientific">Trichothecium roseum</name>
    <dbReference type="NCBI Taxonomy" id="47278"/>
    <lineage>
        <taxon>Eukaryota</taxon>
        <taxon>Fungi</taxon>
        <taxon>Dikarya</taxon>
        <taxon>Ascomycota</taxon>
        <taxon>Pezizomycotina</taxon>
        <taxon>Sordariomycetes</taxon>
        <taxon>Hypocreomycetidae</taxon>
        <taxon>Hypocreales</taxon>
        <taxon>Hypocreales incertae sedis</taxon>
        <taxon>Trichothecium</taxon>
    </lineage>
</organism>
<reference evidence="1" key="1">
    <citation type="submission" date="2022-10" db="EMBL/GenBank/DDBJ databases">
        <title>Complete Genome of Trichothecium roseum strain YXFP-22015, a Plant Pathogen Isolated from Citrus.</title>
        <authorList>
            <person name="Wang Y."/>
            <person name="Zhu L."/>
        </authorList>
    </citation>
    <scope>NUCLEOTIDE SEQUENCE</scope>
    <source>
        <strain evidence="1">YXFP-22015</strain>
    </source>
</reference>
<evidence type="ECO:0000313" key="2">
    <source>
        <dbReference type="Proteomes" id="UP001163324"/>
    </source>
</evidence>
<accession>A0ACC0VCT1</accession>